<dbReference type="SUPFAM" id="SSF159234">
    <property type="entry name" value="FomD-like"/>
    <property type="match status" value="1"/>
</dbReference>
<evidence type="ECO:0000259" key="1">
    <source>
        <dbReference type="Pfam" id="PF04167"/>
    </source>
</evidence>
<evidence type="ECO:0000313" key="2">
    <source>
        <dbReference type="EMBL" id="ANC31767.1"/>
    </source>
</evidence>
<dbReference type="RefSeq" id="WP_068203002.1">
    <property type="nucleotide sequence ID" value="NZ_CP014209.1"/>
</dbReference>
<organism evidence="2 3">
    <name type="scientific">Isoptericola dokdonensis DS-3</name>
    <dbReference type="NCBI Taxonomy" id="1300344"/>
    <lineage>
        <taxon>Bacteria</taxon>
        <taxon>Bacillati</taxon>
        <taxon>Actinomycetota</taxon>
        <taxon>Actinomycetes</taxon>
        <taxon>Micrococcales</taxon>
        <taxon>Promicromonosporaceae</taxon>
        <taxon>Isoptericola</taxon>
    </lineage>
</organism>
<dbReference type="AlphaFoldDB" id="A0A161IEH8"/>
<sequence length="155" mass="17013">MTQVVVEKRKPCGAVRTRWTAVVLGSDEWGDWFAVPDGALLLPVADPWVAWFRHDGRVRVDVATGVVAAAPVSWFVDLDLDVERDTDGTVHALDLADFVQRSPSYPRAWVDLARAAWQEAQDDVATRAEPFGAASDLWVRRAARAVLPAPEAIPA</sequence>
<proteinExistence type="predicted"/>
<dbReference type="Gene3D" id="2.40.380.10">
    <property type="entry name" value="FomD-like"/>
    <property type="match status" value="1"/>
</dbReference>
<keyword evidence="3" id="KW-1185">Reference proteome</keyword>
<dbReference type="Proteomes" id="UP000076794">
    <property type="component" value="Chromosome"/>
</dbReference>
<dbReference type="InterPro" id="IPR035930">
    <property type="entry name" value="FomD-like_sf"/>
</dbReference>
<protein>
    <recommendedName>
        <fullName evidence="1">DUF402 domain-containing protein</fullName>
    </recommendedName>
</protein>
<accession>A0A161IEH8</accession>
<dbReference type="Pfam" id="PF04167">
    <property type="entry name" value="DUF402"/>
    <property type="match status" value="1"/>
</dbReference>
<dbReference type="EMBL" id="CP014209">
    <property type="protein sequence ID" value="ANC31767.1"/>
    <property type="molecule type" value="Genomic_DNA"/>
</dbReference>
<evidence type="ECO:0000313" key="3">
    <source>
        <dbReference type="Proteomes" id="UP000076794"/>
    </source>
</evidence>
<dbReference type="KEGG" id="ido:I598_2227"/>
<name>A0A161IEH8_9MICO</name>
<feature type="domain" description="DUF402" evidence="1">
    <location>
        <begin position="50"/>
        <end position="126"/>
    </location>
</feature>
<reference evidence="2 3" key="1">
    <citation type="submission" date="2016-01" db="EMBL/GenBank/DDBJ databases">
        <title>Complete genome sequence of a soil Actinobacterium, Isoptericola dokdonensis DS-3.</title>
        <authorList>
            <person name="Kwon S.-K."/>
            <person name="Kim J.F."/>
        </authorList>
    </citation>
    <scope>NUCLEOTIDE SEQUENCE [LARGE SCALE GENOMIC DNA]</scope>
    <source>
        <strain evidence="2 3">DS-3</strain>
    </source>
</reference>
<dbReference type="InterPro" id="IPR007295">
    <property type="entry name" value="DUF402"/>
</dbReference>
<dbReference type="OrthoDB" id="3531052at2"/>
<gene>
    <name evidence="2" type="ORF">I598_2227</name>
</gene>
<dbReference type="PATRIC" id="fig|1300344.3.peg.2236"/>